<evidence type="ECO:0000313" key="2">
    <source>
        <dbReference type="Proteomes" id="UP000805193"/>
    </source>
</evidence>
<evidence type="ECO:0000313" key="1">
    <source>
        <dbReference type="EMBL" id="KAG0421105.1"/>
    </source>
</evidence>
<comment type="caution">
    <text evidence="1">The sequence shown here is derived from an EMBL/GenBank/DDBJ whole genome shotgun (WGS) entry which is preliminary data.</text>
</comment>
<protein>
    <submittedName>
        <fullName evidence="1">Uncharacterized protein</fullName>
    </submittedName>
</protein>
<keyword evidence="2" id="KW-1185">Reference proteome</keyword>
<dbReference type="Proteomes" id="UP000805193">
    <property type="component" value="Unassembled WGS sequence"/>
</dbReference>
<accession>A0AC60PKS8</accession>
<sequence>MEDPDEPKSEEAKLKDSKLKHPRKVGAKVKEPKTNDPKSHESSATERNMAVPETGLPKEELQDKEEPQNEDKHAALKVVESMSNLPENYENKSGQGKKPGDRRKKAKEKKSRKAYERWIPPETLKAPKGPQDLVEDSLAITDLSTAHTTEKPSPSTMHTEKQTPAVDSGLLQDVCETMLASDLKESPAIALTGMDVIEKVTIERDQKLAFLDVNTQEEAFTETALQNWLQVQDEETTNQQELRALEGTASEMRDTEAIPPGEQKSGLSSRLRRDKPLQIKVRLVQKLTYVTNRMYAP</sequence>
<gene>
    <name evidence="1" type="ORF">HPB47_002982</name>
</gene>
<reference evidence="1 2" key="1">
    <citation type="journal article" date="2020" name="Cell">
        <title>Large-Scale Comparative Analyses of Tick Genomes Elucidate Their Genetic Diversity and Vector Capacities.</title>
        <authorList>
            <consortium name="Tick Genome and Microbiome Consortium (TIGMIC)"/>
            <person name="Jia N."/>
            <person name="Wang J."/>
            <person name="Shi W."/>
            <person name="Du L."/>
            <person name="Sun Y."/>
            <person name="Zhan W."/>
            <person name="Jiang J.F."/>
            <person name="Wang Q."/>
            <person name="Zhang B."/>
            <person name="Ji P."/>
            <person name="Bell-Sakyi L."/>
            <person name="Cui X.M."/>
            <person name="Yuan T.T."/>
            <person name="Jiang B.G."/>
            <person name="Yang W.F."/>
            <person name="Lam T.T."/>
            <person name="Chang Q.C."/>
            <person name="Ding S.J."/>
            <person name="Wang X.J."/>
            <person name="Zhu J.G."/>
            <person name="Ruan X.D."/>
            <person name="Zhao L."/>
            <person name="Wei J.T."/>
            <person name="Ye R.Z."/>
            <person name="Que T.C."/>
            <person name="Du C.H."/>
            <person name="Zhou Y.H."/>
            <person name="Cheng J.X."/>
            <person name="Dai P.F."/>
            <person name="Guo W.B."/>
            <person name="Han X.H."/>
            <person name="Huang E.J."/>
            <person name="Li L.F."/>
            <person name="Wei W."/>
            <person name="Gao Y.C."/>
            <person name="Liu J.Z."/>
            <person name="Shao H.Z."/>
            <person name="Wang X."/>
            <person name="Wang C.C."/>
            <person name="Yang T.C."/>
            <person name="Huo Q.B."/>
            <person name="Li W."/>
            <person name="Chen H.Y."/>
            <person name="Chen S.E."/>
            <person name="Zhou L.G."/>
            <person name="Ni X.B."/>
            <person name="Tian J.H."/>
            <person name="Sheng Y."/>
            <person name="Liu T."/>
            <person name="Pan Y.S."/>
            <person name="Xia L.Y."/>
            <person name="Li J."/>
            <person name="Zhao F."/>
            <person name="Cao W.C."/>
        </authorList>
    </citation>
    <scope>NUCLEOTIDE SEQUENCE [LARGE SCALE GENOMIC DNA]</scope>
    <source>
        <strain evidence="1">Iper-2018</strain>
    </source>
</reference>
<proteinExistence type="predicted"/>
<name>A0AC60PKS8_IXOPE</name>
<organism evidence="1 2">
    <name type="scientific">Ixodes persulcatus</name>
    <name type="common">Taiga tick</name>
    <dbReference type="NCBI Taxonomy" id="34615"/>
    <lineage>
        <taxon>Eukaryota</taxon>
        <taxon>Metazoa</taxon>
        <taxon>Ecdysozoa</taxon>
        <taxon>Arthropoda</taxon>
        <taxon>Chelicerata</taxon>
        <taxon>Arachnida</taxon>
        <taxon>Acari</taxon>
        <taxon>Parasitiformes</taxon>
        <taxon>Ixodida</taxon>
        <taxon>Ixodoidea</taxon>
        <taxon>Ixodidae</taxon>
        <taxon>Ixodinae</taxon>
        <taxon>Ixodes</taxon>
    </lineage>
</organism>
<dbReference type="EMBL" id="JABSTQ010010417">
    <property type="protein sequence ID" value="KAG0421105.1"/>
    <property type="molecule type" value="Genomic_DNA"/>
</dbReference>